<dbReference type="Proteomes" id="UP000291866">
    <property type="component" value="Unassembled WGS sequence"/>
</dbReference>
<organism evidence="1 2">
    <name type="scientific">Rhizobium leguminosarum bv. viciae</name>
    <dbReference type="NCBI Taxonomy" id="387"/>
    <lineage>
        <taxon>Bacteria</taxon>
        <taxon>Pseudomonadati</taxon>
        <taxon>Pseudomonadota</taxon>
        <taxon>Alphaproteobacteria</taxon>
        <taxon>Hyphomicrobiales</taxon>
        <taxon>Rhizobiaceae</taxon>
        <taxon>Rhizobium/Agrobacterium group</taxon>
        <taxon>Rhizobium</taxon>
    </lineage>
</organism>
<gene>
    <name evidence="1" type="ORF">E0H31_05245</name>
</gene>
<name>A0A8G2MT99_RHILV</name>
<dbReference type="EMBL" id="SJLU01000002">
    <property type="protein sequence ID" value="TBX96653.1"/>
    <property type="molecule type" value="Genomic_DNA"/>
</dbReference>
<sequence>MGFDLSETLRSLKPQRHVATIERRPDEDPPWVAKGPAIGGPLFLDTGLYLEVLACTVTHLQRLTDGQPS</sequence>
<evidence type="ECO:0000313" key="1">
    <source>
        <dbReference type="EMBL" id="TBX96653.1"/>
    </source>
</evidence>
<dbReference type="AlphaFoldDB" id="A0A8G2MT99"/>
<proteinExistence type="predicted"/>
<reference evidence="1 2" key="1">
    <citation type="submission" date="2019-02" db="EMBL/GenBank/DDBJ databases">
        <title>The competitiveness to form nodules shapes the capacities of Rhizobium leguminosarum sv viciae communities to promote symbiosis with specific hosts.</title>
        <authorList>
            <person name="Boivin S."/>
            <person name="Lepetit M."/>
        </authorList>
    </citation>
    <scope>NUCLEOTIDE SEQUENCE [LARGE SCALE GENOMIC DNA]</scope>
    <source>
        <strain evidence="1 2">SPF4F3</strain>
    </source>
</reference>
<accession>A0A8G2MT99</accession>
<protein>
    <submittedName>
        <fullName evidence="1">Uncharacterized protein</fullName>
    </submittedName>
</protein>
<evidence type="ECO:0000313" key="2">
    <source>
        <dbReference type="Proteomes" id="UP000291866"/>
    </source>
</evidence>
<comment type="caution">
    <text evidence="1">The sequence shown here is derived from an EMBL/GenBank/DDBJ whole genome shotgun (WGS) entry which is preliminary data.</text>
</comment>